<dbReference type="EMBL" id="UYRV01004345">
    <property type="protein sequence ID" value="VDK51402.1"/>
    <property type="molecule type" value="Genomic_DNA"/>
</dbReference>
<sequence length="103" mass="11663">MALILQTYDEPTTAYSETTAITRTSYTISPKKLDRDIEKRPEAVPRKGSPVEEKKGAKDDLSFLRTQSEFINRGGEAPSSLPRTEERTQIFEPITDTTEKLSR</sequence>
<accession>A0A3P6QMN6</accession>
<evidence type="ECO:0000256" key="1">
    <source>
        <dbReference type="SAM" id="MobiDB-lite"/>
    </source>
</evidence>
<name>A0A3P6QMN6_CYLGO</name>
<organism evidence="2 3">
    <name type="scientific">Cylicostephanus goldi</name>
    <name type="common">Nematode worm</name>
    <dbReference type="NCBI Taxonomy" id="71465"/>
    <lineage>
        <taxon>Eukaryota</taxon>
        <taxon>Metazoa</taxon>
        <taxon>Ecdysozoa</taxon>
        <taxon>Nematoda</taxon>
        <taxon>Chromadorea</taxon>
        <taxon>Rhabditida</taxon>
        <taxon>Rhabditina</taxon>
        <taxon>Rhabditomorpha</taxon>
        <taxon>Strongyloidea</taxon>
        <taxon>Strongylidae</taxon>
        <taxon>Cylicostephanus</taxon>
    </lineage>
</organism>
<keyword evidence="3" id="KW-1185">Reference proteome</keyword>
<feature type="region of interest" description="Disordered" evidence="1">
    <location>
        <begin position="32"/>
        <end position="103"/>
    </location>
</feature>
<evidence type="ECO:0000313" key="3">
    <source>
        <dbReference type="Proteomes" id="UP000271889"/>
    </source>
</evidence>
<feature type="compositionally biased region" description="Basic and acidic residues" evidence="1">
    <location>
        <begin position="32"/>
        <end position="62"/>
    </location>
</feature>
<proteinExistence type="predicted"/>
<protein>
    <submittedName>
        <fullName evidence="2">Uncharacterized protein</fullName>
    </submittedName>
</protein>
<gene>
    <name evidence="2" type="ORF">CGOC_LOCUS2046</name>
</gene>
<dbReference type="AlphaFoldDB" id="A0A3P6QMN6"/>
<dbReference type="Proteomes" id="UP000271889">
    <property type="component" value="Unassembled WGS sequence"/>
</dbReference>
<evidence type="ECO:0000313" key="2">
    <source>
        <dbReference type="EMBL" id="VDK51402.1"/>
    </source>
</evidence>
<reference evidence="2 3" key="1">
    <citation type="submission" date="2018-11" db="EMBL/GenBank/DDBJ databases">
        <authorList>
            <consortium name="Pathogen Informatics"/>
        </authorList>
    </citation>
    <scope>NUCLEOTIDE SEQUENCE [LARGE SCALE GENOMIC DNA]</scope>
</reference>